<keyword evidence="8" id="KW-1185">Reference proteome</keyword>
<evidence type="ECO:0000256" key="3">
    <source>
        <dbReference type="ARBA" id="ARBA00022776"/>
    </source>
</evidence>
<proteinExistence type="predicted"/>
<organism evidence="7 8">
    <name type="scientific">Syncephalastrum racemosum</name>
    <name type="common">Filamentous fungus</name>
    <dbReference type="NCBI Taxonomy" id="13706"/>
    <lineage>
        <taxon>Eukaryota</taxon>
        <taxon>Fungi</taxon>
        <taxon>Fungi incertae sedis</taxon>
        <taxon>Mucoromycota</taxon>
        <taxon>Mucoromycotina</taxon>
        <taxon>Mucoromycetes</taxon>
        <taxon>Mucorales</taxon>
        <taxon>Syncephalastraceae</taxon>
        <taxon>Syncephalastrum</taxon>
    </lineage>
</organism>
<dbReference type="AlphaFoldDB" id="A0A1X2HB85"/>
<feature type="compositionally biased region" description="Basic and acidic residues" evidence="6">
    <location>
        <begin position="1106"/>
        <end position="1116"/>
    </location>
</feature>
<dbReference type="STRING" id="13706.A0A1X2HB85"/>
<dbReference type="GO" id="GO:0005634">
    <property type="term" value="C:nucleus"/>
    <property type="evidence" value="ECO:0007669"/>
    <property type="project" value="UniProtKB-SubCell"/>
</dbReference>
<keyword evidence="5" id="KW-0131">Cell cycle</keyword>
<dbReference type="InterPro" id="IPR016024">
    <property type="entry name" value="ARM-type_fold"/>
</dbReference>
<dbReference type="GO" id="GO:0000785">
    <property type="term" value="C:chromatin"/>
    <property type="evidence" value="ECO:0007669"/>
    <property type="project" value="TreeGrafter"/>
</dbReference>
<dbReference type="InterPro" id="IPR039776">
    <property type="entry name" value="Pds5"/>
</dbReference>
<keyword evidence="4" id="KW-0539">Nucleus</keyword>
<dbReference type="EMBL" id="MCGN01000006">
    <property type="protein sequence ID" value="ORY95900.1"/>
    <property type="molecule type" value="Genomic_DNA"/>
</dbReference>
<dbReference type="PANTHER" id="PTHR12663">
    <property type="entry name" value="ANDROGEN INDUCED INHIBITOR OF PROLIFERATION AS3 / PDS5-RELATED"/>
    <property type="match status" value="1"/>
</dbReference>
<evidence type="ECO:0000256" key="6">
    <source>
        <dbReference type="SAM" id="MobiDB-lite"/>
    </source>
</evidence>
<comment type="caution">
    <text evidence="7">The sequence shown here is derived from an EMBL/GenBank/DDBJ whole genome shotgun (WGS) entry which is preliminary data.</text>
</comment>
<reference evidence="7 8" key="1">
    <citation type="submission" date="2016-07" db="EMBL/GenBank/DDBJ databases">
        <title>Pervasive Adenine N6-methylation of Active Genes in Fungi.</title>
        <authorList>
            <consortium name="DOE Joint Genome Institute"/>
            <person name="Mondo S.J."/>
            <person name="Dannebaum R.O."/>
            <person name="Kuo R.C."/>
            <person name="Labutti K."/>
            <person name="Haridas S."/>
            <person name="Kuo A."/>
            <person name="Salamov A."/>
            <person name="Ahrendt S.R."/>
            <person name="Lipzen A."/>
            <person name="Sullivan W."/>
            <person name="Andreopoulos W.B."/>
            <person name="Clum A."/>
            <person name="Lindquist E."/>
            <person name="Daum C."/>
            <person name="Ramamoorthy G.K."/>
            <person name="Gryganskyi A."/>
            <person name="Culley D."/>
            <person name="Magnuson J.K."/>
            <person name="James T.Y."/>
            <person name="O'Malley M.A."/>
            <person name="Stajich J.E."/>
            <person name="Spatafora J.W."/>
            <person name="Visel A."/>
            <person name="Grigoriev I.V."/>
        </authorList>
    </citation>
    <scope>NUCLEOTIDE SEQUENCE [LARGE SCALE GENOMIC DNA]</scope>
    <source>
        <strain evidence="7 8">NRRL 2496</strain>
    </source>
</reference>
<sequence>MLMEVDPTQALEFDFDLVPAGSRAIPVNDLKERLTILQERLQKLDQQTVDKESLDKVSKELIHSKTLKHKNSTVRALAACCLADILRLFAPEAPYSHRELSTLFSFFVNELRHLKDVSGENYRFYFYLLESLSTVKSIIIVADLTDAESLLSTIFATFFDLATHRLPRNAQVCLTDLLIQLLEEVGSLPQDAVELVLEQFERGTEDPAYTVALELCQACSNVLQRRVCQYFTDVLVAMSHSSGVEEDVADLRKVHRLIQRVHSVVPDLLLNVIPQLEEEMKLNDDTVRLVSIETIGAMLAEPNSSLFQEYPSVWKTWLGRRNDKSAQIRIKWIQTCAPILEGQQQDRAELNSCIRNKLADPEDKVRSAACTMLGELNISSIAAFVDRSVLEELAMRCKDKKRTVRQAAMTALGSIYQRSCSNMMDDDEDRIAEKVDWIPDTLLKCLYVDDLSVTATLENTLRLYIIPESLGKEEWSQRLLKVVQSLDNRGRVAFRALNTKQKSVKMLVQKLLDLYEHEFDSETEIDTFEQDDYKQKLEAMVKRVSNHFPDSAKMATALRRFPELEEKTCLDYLRHCLSLESDREQVIEYREKIIEELKDNGLAFTQEFESLINKTAPLLLNRGCIPYLLEKLREFTIESTSPKASAALFILKEIANVYPSMYDSYSQDLITSIATESNDIILDSSLELLSQICSTDTLSNLHTEEFLARLQNLMQQDNQQRAKHASIIMANIAEGSTRSAAVERLCQGLSEGNPNLMVSLTCLAEFAVHAPTQLDVHIPELLEFMETKVMPRNTAAPDEENQIWIPYEQLPNSSKEKITGMQLLVNFLASTPDQDKEDFVVDRIFALLWDWLDTTADMATSAGLCAAEVSHLRLTAASAIIKLTHMQDYQHELNVPKFEKLGLILQDACYDVRERAADMMMRGIQTGQMHPRYFALLFLCAHEPETNLLKRVKYFIQKRAAAASNATAHTHIVEHSFVQLIHTLAHHPDYGIATEDLVDFPPYIEFFLSCIANPDNVAFLYHVAQKIKSSKDMVATELSQNSYVLSELASYMIKRKCEDMSWPLSAYPQKVSLQSKLYKALPAGSIQTETMKQNYLPEAFLRKYEENRTTKGEKRSASGNANESKRVRAA</sequence>
<gene>
    <name evidence="7" type="ORF">BCR43DRAFT_525546</name>
</gene>
<dbReference type="InParanoid" id="A0A1X2HB85"/>
<dbReference type="CDD" id="cd19953">
    <property type="entry name" value="PDS5"/>
    <property type="match status" value="1"/>
</dbReference>
<comment type="subcellular location">
    <subcellularLocation>
        <location evidence="1">Nucleus</location>
    </subcellularLocation>
</comment>
<keyword evidence="3" id="KW-0498">Mitosis</keyword>
<dbReference type="Gene3D" id="1.25.10.10">
    <property type="entry name" value="Leucine-rich Repeat Variant"/>
    <property type="match status" value="3"/>
</dbReference>
<evidence type="ECO:0000256" key="1">
    <source>
        <dbReference type="ARBA" id="ARBA00004123"/>
    </source>
</evidence>
<evidence type="ECO:0000256" key="2">
    <source>
        <dbReference type="ARBA" id="ARBA00022618"/>
    </source>
</evidence>
<feature type="region of interest" description="Disordered" evidence="6">
    <location>
        <begin position="1106"/>
        <end position="1130"/>
    </location>
</feature>
<evidence type="ECO:0000313" key="7">
    <source>
        <dbReference type="EMBL" id="ORY95900.1"/>
    </source>
</evidence>
<accession>A0A1X2HB85</accession>
<evidence type="ECO:0000256" key="5">
    <source>
        <dbReference type="ARBA" id="ARBA00023306"/>
    </source>
</evidence>
<protein>
    <submittedName>
        <fullName evidence="7">Armadillo-type protein</fullName>
    </submittedName>
</protein>
<evidence type="ECO:0000313" key="8">
    <source>
        <dbReference type="Proteomes" id="UP000242180"/>
    </source>
</evidence>
<dbReference type="Pfam" id="PF20168">
    <property type="entry name" value="PDS5"/>
    <property type="match status" value="1"/>
</dbReference>
<name>A0A1X2HB85_SYNRA</name>
<dbReference type="SUPFAM" id="SSF48371">
    <property type="entry name" value="ARM repeat"/>
    <property type="match status" value="1"/>
</dbReference>
<dbReference type="InterPro" id="IPR011989">
    <property type="entry name" value="ARM-like"/>
</dbReference>
<dbReference type="GO" id="GO:0051301">
    <property type="term" value="P:cell division"/>
    <property type="evidence" value="ECO:0007669"/>
    <property type="project" value="UniProtKB-KW"/>
</dbReference>
<dbReference type="OMA" id="YPPAYNM"/>
<keyword evidence="2" id="KW-0132">Cell division</keyword>
<evidence type="ECO:0000256" key="4">
    <source>
        <dbReference type="ARBA" id="ARBA00023242"/>
    </source>
</evidence>
<dbReference type="GO" id="GO:0006281">
    <property type="term" value="P:DNA repair"/>
    <property type="evidence" value="ECO:0007669"/>
    <property type="project" value="TreeGrafter"/>
</dbReference>
<dbReference type="OrthoDB" id="200660at2759"/>
<dbReference type="PANTHER" id="PTHR12663:SF0">
    <property type="entry name" value="PRECOCIOUS DISSOCIATION OF SISTERS 5, ISOFORM A"/>
    <property type="match status" value="1"/>
</dbReference>
<dbReference type="Proteomes" id="UP000242180">
    <property type="component" value="Unassembled WGS sequence"/>
</dbReference>
<dbReference type="GO" id="GO:0007064">
    <property type="term" value="P:mitotic sister chromatid cohesion"/>
    <property type="evidence" value="ECO:0007669"/>
    <property type="project" value="InterPro"/>
</dbReference>
<dbReference type="FunCoup" id="A0A1X2HB85">
    <property type="interactions" value="596"/>
</dbReference>